<dbReference type="FunFam" id="3.40.50.10050:FF:000001">
    <property type="entry name" value="Translation initiation factor IF-2"/>
    <property type="match status" value="1"/>
</dbReference>
<keyword evidence="3 8" id="KW-0396">Initiation factor</keyword>
<sequence>MTETRTHRPPVIVIMGHVDHGKSTLLDYIRKSNVVEGEAGGITQHISAYEVEHEKGGEKKKITFLDTPGHESFGAMRARGSQVADIAVLVVSAEDAVMPQTLEALSTITESAIPYIVAINKIDTPKANVERTKASLIENGIYIEGMGGDVPCVAISAKTGEGIPDLLDMMLLVAELEELTGDAQKPAEGVVIEAALDARKGISATLIIKDGTLSAGMHLLSGRALAPVRIMEDFTGKKISEASFSSPVRIIGWDEVPPVGGTFRSFASKKEAQAALLEYSEQEQTNDTPIATDEEDTRTTIAIILKADVLGSLDAIKHEIAKIDTERINIRIVSEGVGSISESDVKLSLTSQNALIVGFNVKIDSAASDLADRNGITIHTFNIIYKLAEWLSTAIAERTPKVKTKEVTGSAKIVKLFSVQKNKYVLGGRVESGTITQKGIVSITRRGNEIGEGTILSLQTQKSDVAEVSEGNEFGAQIESKTDIAPGDSIENFIITEK</sequence>
<dbReference type="GO" id="GO:0005525">
    <property type="term" value="F:GTP binding"/>
    <property type="evidence" value="ECO:0007669"/>
    <property type="project" value="UniProtKB-KW"/>
</dbReference>
<dbReference type="EMBL" id="PFBJ01000003">
    <property type="protein sequence ID" value="PIT91488.1"/>
    <property type="molecule type" value="Genomic_DNA"/>
</dbReference>
<evidence type="ECO:0000256" key="7">
    <source>
        <dbReference type="NCBIfam" id="TIGR00487"/>
    </source>
</evidence>
<evidence type="ECO:0000256" key="1">
    <source>
        <dbReference type="ARBA" id="ARBA00007733"/>
    </source>
</evidence>
<dbReference type="Proteomes" id="UP000228809">
    <property type="component" value="Unassembled WGS sequence"/>
</dbReference>
<dbReference type="Pfam" id="PF11987">
    <property type="entry name" value="IF-2"/>
    <property type="match status" value="1"/>
</dbReference>
<dbReference type="Gene3D" id="3.40.50.10050">
    <property type="entry name" value="Translation initiation factor IF- 2, domain 3"/>
    <property type="match status" value="1"/>
</dbReference>
<dbReference type="GO" id="GO:0003743">
    <property type="term" value="F:translation initiation factor activity"/>
    <property type="evidence" value="ECO:0007669"/>
    <property type="project" value="UniProtKB-UniRule"/>
</dbReference>
<comment type="caution">
    <text evidence="10">The sequence shown here is derived from an EMBL/GenBank/DDBJ whole genome shotgun (WGS) entry which is preliminary data.</text>
</comment>
<dbReference type="InterPro" id="IPR000795">
    <property type="entry name" value="T_Tr_GTP-bd_dom"/>
</dbReference>
<dbReference type="SUPFAM" id="SSF52540">
    <property type="entry name" value="P-loop containing nucleoside triphosphate hydrolases"/>
    <property type="match status" value="1"/>
</dbReference>
<dbReference type="Gene3D" id="2.40.30.10">
    <property type="entry name" value="Translation factors"/>
    <property type="match status" value="2"/>
</dbReference>
<dbReference type="InterPro" id="IPR015760">
    <property type="entry name" value="TIF_IF2"/>
</dbReference>
<protein>
    <recommendedName>
        <fullName evidence="2 7">Translation initiation factor IF-2</fullName>
    </recommendedName>
</protein>
<dbReference type="InterPro" id="IPR009000">
    <property type="entry name" value="Transl_B-barrel_sf"/>
</dbReference>
<dbReference type="InterPro" id="IPR000178">
    <property type="entry name" value="TF_IF2_bacterial-like"/>
</dbReference>
<feature type="domain" description="Tr-type G" evidence="9">
    <location>
        <begin position="7"/>
        <end position="180"/>
    </location>
</feature>
<dbReference type="InterPro" id="IPR053905">
    <property type="entry name" value="EF-G-like_DII"/>
</dbReference>
<dbReference type="NCBIfam" id="TIGR00487">
    <property type="entry name" value="IF-2"/>
    <property type="match status" value="1"/>
</dbReference>
<dbReference type="SUPFAM" id="SSF52156">
    <property type="entry name" value="Initiation factor IF2/eIF5b, domain 3"/>
    <property type="match status" value="1"/>
</dbReference>
<dbReference type="InterPro" id="IPR005225">
    <property type="entry name" value="Small_GTP-bd"/>
</dbReference>
<dbReference type="Pfam" id="PF00009">
    <property type="entry name" value="GTP_EFTU"/>
    <property type="match status" value="1"/>
</dbReference>
<dbReference type="PRINTS" id="PR00315">
    <property type="entry name" value="ELONGATNFCT"/>
</dbReference>
<dbReference type="PANTHER" id="PTHR43381">
    <property type="entry name" value="TRANSLATION INITIATION FACTOR IF-2-RELATED"/>
    <property type="match status" value="1"/>
</dbReference>
<dbReference type="Gene3D" id="3.40.50.300">
    <property type="entry name" value="P-loop containing nucleotide triphosphate hydrolases"/>
    <property type="match status" value="1"/>
</dbReference>
<accession>A0A2M6WFD1</accession>
<dbReference type="FunFam" id="3.40.50.300:FF:000019">
    <property type="entry name" value="Translation initiation factor IF-2"/>
    <property type="match status" value="1"/>
</dbReference>
<keyword evidence="5 8" id="KW-0648">Protein biosynthesis</keyword>
<evidence type="ECO:0000256" key="2">
    <source>
        <dbReference type="ARBA" id="ARBA00020675"/>
    </source>
</evidence>
<evidence type="ECO:0000256" key="3">
    <source>
        <dbReference type="ARBA" id="ARBA00022540"/>
    </source>
</evidence>
<evidence type="ECO:0000256" key="6">
    <source>
        <dbReference type="ARBA" id="ARBA00023134"/>
    </source>
</evidence>
<evidence type="ECO:0000313" key="11">
    <source>
        <dbReference type="Proteomes" id="UP000228809"/>
    </source>
</evidence>
<proteinExistence type="inferred from homology"/>
<reference evidence="11" key="1">
    <citation type="submission" date="2017-09" db="EMBL/GenBank/DDBJ databases">
        <title>Depth-based differentiation of microbial function through sediment-hosted aquifers and enrichment of novel symbionts in the deep terrestrial subsurface.</title>
        <authorList>
            <person name="Probst A.J."/>
            <person name="Ladd B."/>
            <person name="Jarett J.K."/>
            <person name="Geller-Mcgrath D.E."/>
            <person name="Sieber C.M.K."/>
            <person name="Emerson J.B."/>
            <person name="Anantharaman K."/>
            <person name="Thomas B.C."/>
            <person name="Malmstrom R."/>
            <person name="Stieglmeier M."/>
            <person name="Klingl A."/>
            <person name="Woyke T."/>
            <person name="Ryan C.M."/>
            <person name="Banfield J.F."/>
        </authorList>
    </citation>
    <scope>NUCLEOTIDE SEQUENCE [LARGE SCALE GENOMIC DNA]</scope>
</reference>
<dbReference type="InterPro" id="IPR023115">
    <property type="entry name" value="TIF_IF2_dom3"/>
</dbReference>
<evidence type="ECO:0000256" key="5">
    <source>
        <dbReference type="ARBA" id="ARBA00022917"/>
    </source>
</evidence>
<evidence type="ECO:0000259" key="9">
    <source>
        <dbReference type="PROSITE" id="PS51722"/>
    </source>
</evidence>
<dbReference type="PANTHER" id="PTHR43381:SF5">
    <property type="entry name" value="TR-TYPE G DOMAIN-CONTAINING PROTEIN"/>
    <property type="match status" value="1"/>
</dbReference>
<dbReference type="NCBIfam" id="TIGR00231">
    <property type="entry name" value="small_GTP"/>
    <property type="match status" value="1"/>
</dbReference>
<comment type="similarity">
    <text evidence="1 8">Belongs to the TRAFAC class translation factor GTPase superfamily. Classic translation factor GTPase family. IF-2 subfamily.</text>
</comment>
<dbReference type="InterPro" id="IPR027417">
    <property type="entry name" value="P-loop_NTPase"/>
</dbReference>
<name>A0A2M6WFD1_9BACT</name>
<evidence type="ECO:0000256" key="8">
    <source>
        <dbReference type="RuleBase" id="RU000644"/>
    </source>
</evidence>
<keyword evidence="4" id="KW-0547">Nucleotide-binding</keyword>
<dbReference type="PROSITE" id="PS51722">
    <property type="entry name" value="G_TR_2"/>
    <property type="match status" value="1"/>
</dbReference>
<dbReference type="CDD" id="cd01887">
    <property type="entry name" value="IF2_eIF5B"/>
    <property type="match status" value="1"/>
</dbReference>
<evidence type="ECO:0000256" key="4">
    <source>
        <dbReference type="ARBA" id="ARBA00022741"/>
    </source>
</evidence>
<dbReference type="SUPFAM" id="SSF50447">
    <property type="entry name" value="Translation proteins"/>
    <property type="match status" value="2"/>
</dbReference>
<keyword evidence="6" id="KW-0342">GTP-binding</keyword>
<dbReference type="AlphaFoldDB" id="A0A2M6WFD1"/>
<dbReference type="GO" id="GO:0003924">
    <property type="term" value="F:GTPase activity"/>
    <property type="evidence" value="ECO:0007669"/>
    <property type="project" value="InterPro"/>
</dbReference>
<comment type="function">
    <text evidence="8">One of the essential components for the initiation of protein synthesis. Protects formylmethionyl-tRNA from spontaneous hydrolysis and promotes its binding to the 30S ribosomal subunits. Also involved in the hydrolysis of GTP during the formation of the 70S ribosomal complex.</text>
</comment>
<dbReference type="Pfam" id="PF22042">
    <property type="entry name" value="EF-G_D2"/>
    <property type="match status" value="1"/>
</dbReference>
<evidence type="ECO:0000313" key="10">
    <source>
        <dbReference type="EMBL" id="PIT91488.1"/>
    </source>
</evidence>
<organism evidence="10 11">
    <name type="scientific">Candidatus Kaiserbacteria bacterium CG10_big_fil_rev_8_21_14_0_10_49_17</name>
    <dbReference type="NCBI Taxonomy" id="1974609"/>
    <lineage>
        <taxon>Bacteria</taxon>
        <taxon>Candidatus Kaiseribacteriota</taxon>
    </lineage>
</organism>
<dbReference type="InterPro" id="IPR036925">
    <property type="entry name" value="TIF_IF2_dom3_sf"/>
</dbReference>
<dbReference type="GO" id="GO:0005737">
    <property type="term" value="C:cytoplasm"/>
    <property type="evidence" value="ECO:0007669"/>
    <property type="project" value="UniProtKB-UniRule"/>
</dbReference>
<gene>
    <name evidence="10" type="primary">infB</name>
    <name evidence="10" type="ORF">COU17_00690</name>
</gene>